<dbReference type="GO" id="GO:0016787">
    <property type="term" value="F:hydrolase activity"/>
    <property type="evidence" value="ECO:0007669"/>
    <property type="project" value="UniProtKB-KW"/>
</dbReference>
<dbReference type="InterPro" id="IPR050884">
    <property type="entry name" value="CNP_phosphodiesterase-III"/>
</dbReference>
<evidence type="ECO:0000256" key="2">
    <source>
        <dbReference type="ARBA" id="ARBA00022801"/>
    </source>
</evidence>
<dbReference type="Pfam" id="PF00149">
    <property type="entry name" value="Metallophos"/>
    <property type="match status" value="1"/>
</dbReference>
<keyword evidence="2" id="KW-0378">Hydrolase</keyword>
<keyword evidence="1" id="KW-0479">Metal-binding</keyword>
<evidence type="ECO:0000259" key="5">
    <source>
        <dbReference type="Pfam" id="PF00149"/>
    </source>
</evidence>
<dbReference type="GO" id="GO:0046872">
    <property type="term" value="F:metal ion binding"/>
    <property type="evidence" value="ECO:0007669"/>
    <property type="project" value="UniProtKB-KW"/>
</dbReference>
<reference evidence="6 7" key="1">
    <citation type="submission" date="2020-08" db="EMBL/GenBank/DDBJ databases">
        <title>Genomic Encyclopedia of Type Strains, Phase IV (KMG-IV): sequencing the most valuable type-strain genomes for metagenomic binning, comparative biology and taxonomic classification.</title>
        <authorList>
            <person name="Goeker M."/>
        </authorList>
    </citation>
    <scope>NUCLEOTIDE SEQUENCE [LARGE SCALE GENOMIC DNA]</scope>
    <source>
        <strain evidence="6 7">YC6886</strain>
    </source>
</reference>
<accession>A0A840VD01</accession>
<dbReference type="SUPFAM" id="SSF56300">
    <property type="entry name" value="Metallo-dependent phosphatases"/>
    <property type="match status" value="1"/>
</dbReference>
<dbReference type="RefSeq" id="WP_184018222.1">
    <property type="nucleotide sequence ID" value="NZ_JACHFD010000008.1"/>
</dbReference>
<sequence>MATFIQISDLHFGAEVPQAVEALLTHIAATRPAAVLCCGDYTMRARRHEWQASRAFLEKISVPVISIPGNHDIPAANQPFDRIFHPFRRYRKSISSDPEPHAQFADLEVVGLNTARAWGVPPTFDWSHGAVSVKQCATLPFRFSSDSGLRAVMIHHPLKAEAEQTRKLLRRNGLLLASLATAKVDLLLAGHFHRSFIDLMPLPMGEGNVVLSHVSTVFSHRTKGEPMGFHTLATGDQSVEITRHCFRDTQYEIDSTHAFKREGSIWSKASM</sequence>
<gene>
    <name evidence="6" type="ORF">HNR46_002009</name>
</gene>
<evidence type="ECO:0000256" key="1">
    <source>
        <dbReference type="ARBA" id="ARBA00022723"/>
    </source>
</evidence>
<evidence type="ECO:0000256" key="4">
    <source>
        <dbReference type="ARBA" id="ARBA00025742"/>
    </source>
</evidence>
<proteinExistence type="inferred from homology"/>
<dbReference type="Gene3D" id="3.60.21.10">
    <property type="match status" value="1"/>
</dbReference>
<feature type="domain" description="Calcineurin-like phosphoesterase" evidence="5">
    <location>
        <begin position="3"/>
        <end position="194"/>
    </location>
</feature>
<dbReference type="PANTHER" id="PTHR42988:SF2">
    <property type="entry name" value="CYCLIC NUCLEOTIDE PHOSPHODIESTERASE CBUA0032-RELATED"/>
    <property type="match status" value="1"/>
</dbReference>
<comment type="caution">
    <text evidence="6">The sequence shown here is derived from an EMBL/GenBank/DDBJ whole genome shotgun (WGS) entry which is preliminary data.</text>
</comment>
<dbReference type="PANTHER" id="PTHR42988">
    <property type="entry name" value="PHOSPHOHYDROLASE"/>
    <property type="match status" value="1"/>
</dbReference>
<evidence type="ECO:0000313" key="6">
    <source>
        <dbReference type="EMBL" id="MBB5351770.1"/>
    </source>
</evidence>
<keyword evidence="7" id="KW-1185">Reference proteome</keyword>
<dbReference type="InterPro" id="IPR004843">
    <property type="entry name" value="Calcineurin-like_PHP"/>
</dbReference>
<name>A0A840VD01_9BACT</name>
<dbReference type="InterPro" id="IPR029052">
    <property type="entry name" value="Metallo-depent_PP-like"/>
</dbReference>
<keyword evidence="3" id="KW-0408">Iron</keyword>
<comment type="similarity">
    <text evidence="4">Belongs to the cyclic nucleotide phosphodiesterase class-III family.</text>
</comment>
<protein>
    <submittedName>
        <fullName evidence="6">3',5'-cyclic AMP phosphodiesterase CpdA</fullName>
    </submittedName>
</protein>
<dbReference type="Proteomes" id="UP000557717">
    <property type="component" value="Unassembled WGS sequence"/>
</dbReference>
<organism evidence="6 7">
    <name type="scientific">Haloferula luteola</name>
    <dbReference type="NCBI Taxonomy" id="595692"/>
    <lineage>
        <taxon>Bacteria</taxon>
        <taxon>Pseudomonadati</taxon>
        <taxon>Verrucomicrobiota</taxon>
        <taxon>Verrucomicrobiia</taxon>
        <taxon>Verrucomicrobiales</taxon>
        <taxon>Verrucomicrobiaceae</taxon>
        <taxon>Haloferula</taxon>
    </lineage>
</organism>
<dbReference type="EMBL" id="JACHFD010000008">
    <property type="protein sequence ID" value="MBB5351770.1"/>
    <property type="molecule type" value="Genomic_DNA"/>
</dbReference>
<evidence type="ECO:0000256" key="3">
    <source>
        <dbReference type="ARBA" id="ARBA00023004"/>
    </source>
</evidence>
<evidence type="ECO:0000313" key="7">
    <source>
        <dbReference type="Proteomes" id="UP000557717"/>
    </source>
</evidence>
<dbReference type="AlphaFoldDB" id="A0A840VD01"/>